<reference evidence="1 2" key="1">
    <citation type="journal article" date="2015" name="Genome Announc.">
        <title>Draft Genome Sequence of Mycobacterium obuense Strain UC1, Isolated from Patient Sputum.</title>
        <authorList>
            <person name="Greninger A.L."/>
            <person name="Cunningham G."/>
            <person name="Hsu E.D."/>
            <person name="Yu J.M."/>
            <person name="Chiu C.Y."/>
            <person name="Miller S."/>
        </authorList>
    </citation>
    <scope>NUCLEOTIDE SEQUENCE [LARGE SCALE GENOMIC DNA]</scope>
    <source>
        <strain evidence="1 2">UC1</strain>
    </source>
</reference>
<keyword evidence="2" id="KW-1185">Reference proteome</keyword>
<accession>A0A0M2WBJ5</accession>
<name>A0A0M2WBJ5_9MYCO</name>
<evidence type="ECO:0000313" key="2">
    <source>
        <dbReference type="Proteomes" id="UP000034150"/>
    </source>
</evidence>
<organism evidence="1 2">
    <name type="scientific">Mycolicibacterium obuense</name>
    <dbReference type="NCBI Taxonomy" id="1807"/>
    <lineage>
        <taxon>Bacteria</taxon>
        <taxon>Bacillati</taxon>
        <taxon>Actinomycetota</taxon>
        <taxon>Actinomycetes</taxon>
        <taxon>Mycobacteriales</taxon>
        <taxon>Mycobacteriaceae</taxon>
        <taxon>Mycolicibacterium</taxon>
    </lineage>
</organism>
<comment type="caution">
    <text evidence="1">The sequence shown here is derived from an EMBL/GenBank/DDBJ whole genome shotgun (WGS) entry which is preliminary data.</text>
</comment>
<protein>
    <submittedName>
        <fullName evidence="1">Uncharacterized protein</fullName>
    </submittedName>
</protein>
<dbReference type="OrthoDB" id="4623781at2"/>
<dbReference type="EMBL" id="LAUZ02000185">
    <property type="protein sequence ID" value="KKO60622.1"/>
    <property type="molecule type" value="Genomic_DNA"/>
</dbReference>
<proteinExistence type="predicted"/>
<dbReference type="RefSeq" id="WP_046366781.1">
    <property type="nucleotide sequence ID" value="NZ_CALTXN010000070.1"/>
</dbReference>
<dbReference type="PATRIC" id="fig|1807.13.peg.6307"/>
<evidence type="ECO:0000313" key="1">
    <source>
        <dbReference type="EMBL" id="KKO60622.1"/>
    </source>
</evidence>
<dbReference type="AlphaFoldDB" id="A0A0M2WBJ5"/>
<gene>
    <name evidence="1" type="ORF">WN67_33020</name>
</gene>
<dbReference type="Proteomes" id="UP000034150">
    <property type="component" value="Unassembled WGS sequence"/>
</dbReference>
<sequence length="115" mass="12743">MVDKDYALAWQFIDDRGTPRQLRFRMNVAPAADSRTLDGTGQLVATATVADADRADNHDEIPISRPNVNETDVDLAIDGWEDWALLYETNNGLDRWISLPAIQARINAAGLGPHQ</sequence>